<keyword evidence="3" id="KW-1185">Reference proteome</keyword>
<feature type="region of interest" description="Disordered" evidence="1">
    <location>
        <begin position="319"/>
        <end position="359"/>
    </location>
</feature>
<evidence type="ECO:0000313" key="2">
    <source>
        <dbReference type="EMBL" id="KAK0609444.1"/>
    </source>
</evidence>
<protein>
    <submittedName>
        <fullName evidence="2">Uncharacterized protein</fullName>
    </submittedName>
</protein>
<dbReference type="Proteomes" id="UP001175000">
    <property type="component" value="Unassembled WGS sequence"/>
</dbReference>
<evidence type="ECO:0000256" key="1">
    <source>
        <dbReference type="SAM" id="MobiDB-lite"/>
    </source>
</evidence>
<evidence type="ECO:0000313" key="3">
    <source>
        <dbReference type="Proteomes" id="UP001175000"/>
    </source>
</evidence>
<dbReference type="PANTHER" id="PTHR35186">
    <property type="entry name" value="ANK_REP_REGION DOMAIN-CONTAINING PROTEIN"/>
    <property type="match status" value="1"/>
</dbReference>
<comment type="caution">
    <text evidence="2">The sequence shown here is derived from an EMBL/GenBank/DDBJ whole genome shotgun (WGS) entry which is preliminary data.</text>
</comment>
<gene>
    <name evidence="2" type="ORF">B0T14DRAFT_531957</name>
</gene>
<proteinExistence type="predicted"/>
<name>A0AA39W3R5_9PEZI</name>
<accession>A0AA39W3R5</accession>
<feature type="compositionally biased region" description="Low complexity" evidence="1">
    <location>
        <begin position="324"/>
        <end position="334"/>
    </location>
</feature>
<sequence length="663" mass="74232">MSGFEIAGVVLGGFPILFETAVDLRKLFGDLRTWWRFETEFEDFVFALEREHIAFSQNLQILLAPLEIDEETKERLLDDRNRALWHDPLIQAELRRTIQPRYYGWFIKEMTNISIALTRLHSLLRIDKAVASNPKASKSVVEKEMFRLKISFSHRKDSLIAGIRDKNSALYDFLDRASRISGSSTARPASRRSMGRLRLMMTLQQHGTMLYQSLQLQWRCMCTSGHRFGLTVRGCRGTQIEPAFHLDLFVKEKYGGLISVRPEALLSTPAAPSTLSPRSQLEMVSDLGSTLSMKNRLQNLKVKGKKTIQTLVISTTSLPTGAKTNTATSTSSRSRFPDIFRRSHRKSSSSPGSSTWQRDIDTVIPRAAGPRTVMFVSDLNVPPEEPDVSKASQSAVAAASNTPAPHMSIQEVCDVITNYDADGSQDNSLGFLGPHQGVRLWMDAWPDRNNIETEKLNCFVLKTPSRYSRMRAGHSMLITLLALGPTPWMSPTWQKSDTLLLRAASDGHWGMFLVHSTLDPAFRSCKSISPMAGGTSPAAGTSARTLLFTVGVLLMELLFGDTLERQPWRQEYLNSATGKPNDSTDLCTALRWQKRVEEEFGFNLADAIRRCILCSFDAPDLESISFMHAVWEGVVEPVEAFLSAWGGDSYAGQNARRRDTNLI</sequence>
<dbReference type="AlphaFoldDB" id="A0AA39W3R5"/>
<organism evidence="2 3">
    <name type="scientific">Immersiella caudata</name>
    <dbReference type="NCBI Taxonomy" id="314043"/>
    <lineage>
        <taxon>Eukaryota</taxon>
        <taxon>Fungi</taxon>
        <taxon>Dikarya</taxon>
        <taxon>Ascomycota</taxon>
        <taxon>Pezizomycotina</taxon>
        <taxon>Sordariomycetes</taxon>
        <taxon>Sordariomycetidae</taxon>
        <taxon>Sordariales</taxon>
        <taxon>Lasiosphaeriaceae</taxon>
        <taxon>Immersiella</taxon>
    </lineage>
</organism>
<dbReference type="PANTHER" id="PTHR35186:SF4">
    <property type="entry name" value="PRION-INHIBITION AND PROPAGATION HELO DOMAIN-CONTAINING PROTEIN"/>
    <property type="match status" value="1"/>
</dbReference>
<reference evidence="2" key="1">
    <citation type="submission" date="2023-06" db="EMBL/GenBank/DDBJ databases">
        <title>Genome-scale phylogeny and comparative genomics of the fungal order Sordariales.</title>
        <authorList>
            <consortium name="Lawrence Berkeley National Laboratory"/>
            <person name="Hensen N."/>
            <person name="Bonometti L."/>
            <person name="Westerberg I."/>
            <person name="Brannstrom I.O."/>
            <person name="Guillou S."/>
            <person name="Cros-Aarteil S."/>
            <person name="Calhoun S."/>
            <person name="Haridas S."/>
            <person name="Kuo A."/>
            <person name="Mondo S."/>
            <person name="Pangilinan J."/>
            <person name="Riley R."/>
            <person name="Labutti K."/>
            <person name="Andreopoulos B."/>
            <person name="Lipzen A."/>
            <person name="Chen C."/>
            <person name="Yanf M."/>
            <person name="Daum C."/>
            <person name="Ng V."/>
            <person name="Clum A."/>
            <person name="Steindorff A."/>
            <person name="Ohm R."/>
            <person name="Martin F."/>
            <person name="Silar P."/>
            <person name="Natvig D."/>
            <person name="Lalanne C."/>
            <person name="Gautier V."/>
            <person name="Ament-Velasquez S.L."/>
            <person name="Kruys A."/>
            <person name="Hutchinson M.I."/>
            <person name="Powell A.J."/>
            <person name="Barry K."/>
            <person name="Miller A.N."/>
            <person name="Grigoriev I.V."/>
            <person name="Debuchy R."/>
            <person name="Gladieux P."/>
            <person name="Thoren M.H."/>
            <person name="Johannesson H."/>
        </authorList>
    </citation>
    <scope>NUCLEOTIDE SEQUENCE</scope>
    <source>
        <strain evidence="2">CBS 606.72</strain>
    </source>
</reference>
<dbReference type="EMBL" id="JAULSU010000008">
    <property type="protein sequence ID" value="KAK0609444.1"/>
    <property type="molecule type" value="Genomic_DNA"/>
</dbReference>